<organism evidence="1 2">
    <name type="scientific">Podospora aff. communis PSN243</name>
    <dbReference type="NCBI Taxonomy" id="3040156"/>
    <lineage>
        <taxon>Eukaryota</taxon>
        <taxon>Fungi</taxon>
        <taxon>Dikarya</taxon>
        <taxon>Ascomycota</taxon>
        <taxon>Pezizomycotina</taxon>
        <taxon>Sordariomycetes</taxon>
        <taxon>Sordariomycetidae</taxon>
        <taxon>Sordariales</taxon>
        <taxon>Podosporaceae</taxon>
        <taxon>Podospora</taxon>
    </lineage>
</organism>
<evidence type="ECO:0000313" key="1">
    <source>
        <dbReference type="EMBL" id="KAK4447450.1"/>
    </source>
</evidence>
<dbReference type="EMBL" id="MU865949">
    <property type="protein sequence ID" value="KAK4447450.1"/>
    <property type="molecule type" value="Genomic_DNA"/>
</dbReference>
<dbReference type="Proteomes" id="UP001321760">
    <property type="component" value="Unassembled WGS sequence"/>
</dbReference>
<comment type="caution">
    <text evidence="1">The sequence shown here is derived from an EMBL/GenBank/DDBJ whole genome shotgun (WGS) entry which is preliminary data.</text>
</comment>
<name>A0AAV9GHP6_9PEZI</name>
<evidence type="ECO:0000313" key="2">
    <source>
        <dbReference type="Proteomes" id="UP001321760"/>
    </source>
</evidence>
<sequence>MSATYLGARIDWHKEIEQTAAKDSFVICRPDEFPLSQVQAVAERVLYPEASTFFSRKPVPRRSPAADEILIDELKALVGVLYLEEAAIVGCLHLFSWEVARWHLWKRIRPDLETANQDAIFTSRISVYLQCIIVAQKADSLLVHDGEASAARQLLRILHHGKTKEFPSVLKLLATVTDTGCEELLPFEFLAEVLRRAEWREKVRDRLNRLRGAQRWADAYNVVAGLQAFSERSDLSRDVRSWLPDLFSHYPMWASWQPNLARIQAWKAATTPEQRVQLAPVFELEGPDTTAQQRSTLRRSSSGAFPDARSHGIHNDADILDHLLDLLDRAVRIGPNAINLFIHLTLTTTLNTTSTHTLTWHPLHQLSVAFSPGQDSIPNTLLSFLHSLHPSTPIHHRTTALTTVLPLLNSSTPLQSLFGEAADLPARAPRTVSDAQSHFRHLLFHSSASALPLGLAILSLGRALLASTWLHDRWKPPFIRMLGALPSEDEIRARFKAVQAASADRQAQMDYLAVSLGASTVAGTTVTMTPPPVVIEDEVWRAELDVDRQALRRALQALKGVDSCWGLATRCLKAAVSAGTEREDAFVKGVTRFIVGGSDQACVNMARFLAPWVAGGTSRSWAPGGKECWVELCLWMMRRRPRGMLERLGADLPVASWNEWVSNLKVLFGEAHLGEEGGLGFTAERMRQLTVWKMSRVGRVHSGSSRSTLSDY</sequence>
<gene>
    <name evidence="1" type="ORF">QBC34DRAFT_496065</name>
</gene>
<accession>A0AAV9GHP6</accession>
<dbReference type="AlphaFoldDB" id="A0AAV9GHP6"/>
<proteinExistence type="predicted"/>
<reference evidence="1" key="1">
    <citation type="journal article" date="2023" name="Mol. Phylogenet. Evol.">
        <title>Genome-scale phylogeny and comparative genomics of the fungal order Sordariales.</title>
        <authorList>
            <person name="Hensen N."/>
            <person name="Bonometti L."/>
            <person name="Westerberg I."/>
            <person name="Brannstrom I.O."/>
            <person name="Guillou S."/>
            <person name="Cros-Aarteil S."/>
            <person name="Calhoun S."/>
            <person name="Haridas S."/>
            <person name="Kuo A."/>
            <person name="Mondo S."/>
            <person name="Pangilinan J."/>
            <person name="Riley R."/>
            <person name="LaButti K."/>
            <person name="Andreopoulos B."/>
            <person name="Lipzen A."/>
            <person name="Chen C."/>
            <person name="Yan M."/>
            <person name="Daum C."/>
            <person name="Ng V."/>
            <person name="Clum A."/>
            <person name="Steindorff A."/>
            <person name="Ohm R.A."/>
            <person name="Martin F."/>
            <person name="Silar P."/>
            <person name="Natvig D.O."/>
            <person name="Lalanne C."/>
            <person name="Gautier V."/>
            <person name="Ament-Velasquez S.L."/>
            <person name="Kruys A."/>
            <person name="Hutchinson M.I."/>
            <person name="Powell A.J."/>
            <person name="Barry K."/>
            <person name="Miller A.N."/>
            <person name="Grigoriev I.V."/>
            <person name="Debuchy R."/>
            <person name="Gladieux P."/>
            <person name="Hiltunen Thoren M."/>
            <person name="Johannesson H."/>
        </authorList>
    </citation>
    <scope>NUCLEOTIDE SEQUENCE</scope>
    <source>
        <strain evidence="1">PSN243</strain>
    </source>
</reference>
<keyword evidence="2" id="KW-1185">Reference proteome</keyword>
<protein>
    <recommendedName>
        <fullName evidence="3">Nuclear pore complex protein Nup85</fullName>
    </recommendedName>
</protein>
<reference evidence="1" key="2">
    <citation type="submission" date="2023-05" db="EMBL/GenBank/DDBJ databases">
        <authorList>
            <consortium name="Lawrence Berkeley National Laboratory"/>
            <person name="Steindorff A."/>
            <person name="Hensen N."/>
            <person name="Bonometti L."/>
            <person name="Westerberg I."/>
            <person name="Brannstrom I.O."/>
            <person name="Guillou S."/>
            <person name="Cros-Aarteil S."/>
            <person name="Calhoun S."/>
            <person name="Haridas S."/>
            <person name="Kuo A."/>
            <person name="Mondo S."/>
            <person name="Pangilinan J."/>
            <person name="Riley R."/>
            <person name="Labutti K."/>
            <person name="Andreopoulos B."/>
            <person name="Lipzen A."/>
            <person name="Chen C."/>
            <person name="Yanf M."/>
            <person name="Daum C."/>
            <person name="Ng V."/>
            <person name="Clum A."/>
            <person name="Ohm R."/>
            <person name="Martin F."/>
            <person name="Silar P."/>
            <person name="Natvig D."/>
            <person name="Lalanne C."/>
            <person name="Gautier V."/>
            <person name="Ament-Velasquez S.L."/>
            <person name="Kruys A."/>
            <person name="Hutchinson M.I."/>
            <person name="Powell A.J."/>
            <person name="Barry K."/>
            <person name="Miller A.N."/>
            <person name="Grigoriev I.V."/>
            <person name="Debuchy R."/>
            <person name="Gladieux P."/>
            <person name="Thoren M.H."/>
            <person name="Johannesson H."/>
        </authorList>
    </citation>
    <scope>NUCLEOTIDE SEQUENCE</scope>
    <source>
        <strain evidence="1">PSN243</strain>
    </source>
</reference>
<evidence type="ECO:0008006" key="3">
    <source>
        <dbReference type="Google" id="ProtNLM"/>
    </source>
</evidence>